<gene>
    <name evidence="1" type="ORF">GX618_00920</name>
</gene>
<reference evidence="1 2" key="1">
    <citation type="journal article" date="2020" name="Biotechnol. Biofuels">
        <title>New insights from the biogas microbiome by comprehensive genome-resolved metagenomics of nearly 1600 species originating from multiple anaerobic digesters.</title>
        <authorList>
            <person name="Campanaro S."/>
            <person name="Treu L."/>
            <person name="Rodriguez-R L.M."/>
            <person name="Kovalovszki A."/>
            <person name="Ziels R.M."/>
            <person name="Maus I."/>
            <person name="Zhu X."/>
            <person name="Kougias P.G."/>
            <person name="Basile A."/>
            <person name="Luo G."/>
            <person name="Schluter A."/>
            <person name="Konstantinidis K.T."/>
            <person name="Angelidaki I."/>
        </authorList>
    </citation>
    <scope>NUCLEOTIDE SEQUENCE [LARGE SCALE GENOMIC DNA]</scope>
    <source>
        <strain evidence="1">AS06rmzACSIP_421</strain>
    </source>
</reference>
<evidence type="ECO:0000313" key="2">
    <source>
        <dbReference type="Proteomes" id="UP000554004"/>
    </source>
</evidence>
<accession>A0A847ES84</accession>
<sequence>MSKVSLSDYMTLFDNKISLESTQEDLFLSASEQYLEEINPPPETIKRIREILESNSIDNVLIQIKEQNPTLFSYYLYKELDLRILLLRKRIYYISNNSSNINSKNLMEAKNALENVKIKRNTSILPFQEMEYVDSIFEKITNIGK</sequence>
<protein>
    <submittedName>
        <fullName evidence="1">Uncharacterized protein</fullName>
    </submittedName>
</protein>
<proteinExistence type="predicted"/>
<organism evidence="1 2">
    <name type="scientific">Candidatus Dojkabacteria bacterium</name>
    <dbReference type="NCBI Taxonomy" id="2099670"/>
    <lineage>
        <taxon>Bacteria</taxon>
        <taxon>Candidatus Dojkabacteria</taxon>
    </lineage>
</organism>
<evidence type="ECO:0000313" key="1">
    <source>
        <dbReference type="EMBL" id="NLE30823.1"/>
    </source>
</evidence>
<comment type="caution">
    <text evidence="1">The sequence shown here is derived from an EMBL/GenBank/DDBJ whole genome shotgun (WGS) entry which is preliminary data.</text>
</comment>
<dbReference type="Proteomes" id="UP000554004">
    <property type="component" value="Unassembled WGS sequence"/>
</dbReference>
<name>A0A847ES84_9BACT</name>
<dbReference type="AlphaFoldDB" id="A0A847ES84"/>
<dbReference type="EMBL" id="JAAZAL010000031">
    <property type="protein sequence ID" value="NLE30823.1"/>
    <property type="molecule type" value="Genomic_DNA"/>
</dbReference>